<evidence type="ECO:0000313" key="4">
    <source>
        <dbReference type="Proteomes" id="UP000824116"/>
    </source>
</evidence>
<feature type="compositionally biased region" description="Basic and acidic residues" evidence="2">
    <location>
        <begin position="120"/>
        <end position="134"/>
    </location>
</feature>
<reference evidence="3" key="1">
    <citation type="journal article" date="2021" name="PeerJ">
        <title>Extensive microbial diversity within the chicken gut microbiome revealed by metagenomics and culture.</title>
        <authorList>
            <person name="Gilroy R."/>
            <person name="Ravi A."/>
            <person name="Getino M."/>
            <person name="Pursley I."/>
            <person name="Horton D.L."/>
            <person name="Alikhan N.F."/>
            <person name="Baker D."/>
            <person name="Gharbi K."/>
            <person name="Hall N."/>
            <person name="Watson M."/>
            <person name="Adriaenssens E.M."/>
            <person name="Foster-Nyarko E."/>
            <person name="Jarju S."/>
            <person name="Secka A."/>
            <person name="Antonio M."/>
            <person name="Oren A."/>
            <person name="Chaudhuri R.R."/>
            <person name="La Ragione R."/>
            <person name="Hildebrand F."/>
            <person name="Pallen M.J."/>
        </authorList>
    </citation>
    <scope>NUCLEOTIDE SEQUENCE</scope>
    <source>
        <strain evidence="3">CHK196-3914</strain>
    </source>
</reference>
<evidence type="ECO:0000256" key="2">
    <source>
        <dbReference type="SAM" id="MobiDB-lite"/>
    </source>
</evidence>
<gene>
    <name evidence="3" type="ORF">H9723_03280</name>
</gene>
<evidence type="ECO:0000256" key="1">
    <source>
        <dbReference type="ARBA" id="ARBA00009350"/>
    </source>
</evidence>
<dbReference type="Proteomes" id="UP000824116">
    <property type="component" value="Unassembled WGS sequence"/>
</dbReference>
<feature type="region of interest" description="Disordered" evidence="2">
    <location>
        <begin position="120"/>
        <end position="142"/>
    </location>
</feature>
<protein>
    <submittedName>
        <fullName evidence="3">DUF134 domain-containing protein</fullName>
    </submittedName>
</protein>
<dbReference type="PANTHER" id="PTHR37478:SF2">
    <property type="entry name" value="UPF0251 PROTEIN TK0562"/>
    <property type="match status" value="1"/>
</dbReference>
<dbReference type="Pfam" id="PF02001">
    <property type="entry name" value="DUF134"/>
    <property type="match status" value="1"/>
</dbReference>
<reference evidence="3" key="2">
    <citation type="submission" date="2021-04" db="EMBL/GenBank/DDBJ databases">
        <authorList>
            <person name="Gilroy R."/>
        </authorList>
    </citation>
    <scope>NUCLEOTIDE SEQUENCE</scope>
    <source>
        <strain evidence="3">CHK196-3914</strain>
    </source>
</reference>
<accession>A0A9D2K097</accession>
<comment type="caution">
    <text evidence="3">The sequence shown here is derived from an EMBL/GenBank/DDBJ whole genome shotgun (WGS) entry which is preliminary data.</text>
</comment>
<dbReference type="PANTHER" id="PTHR37478">
    <property type="match status" value="1"/>
</dbReference>
<dbReference type="InterPro" id="IPR002852">
    <property type="entry name" value="UPF0251"/>
</dbReference>
<dbReference type="EMBL" id="DXAY01000078">
    <property type="protein sequence ID" value="HIZ74255.1"/>
    <property type="molecule type" value="Genomic_DNA"/>
</dbReference>
<proteinExistence type="inferred from homology"/>
<dbReference type="SUPFAM" id="SSF88659">
    <property type="entry name" value="Sigma3 and sigma4 domains of RNA polymerase sigma factors"/>
    <property type="match status" value="1"/>
</dbReference>
<dbReference type="Gene3D" id="1.10.10.10">
    <property type="entry name" value="Winged helix-like DNA-binding domain superfamily/Winged helix DNA-binding domain"/>
    <property type="match status" value="1"/>
</dbReference>
<name>A0A9D2K097_9FIRM</name>
<dbReference type="InterPro" id="IPR013324">
    <property type="entry name" value="RNA_pol_sigma_r3/r4-like"/>
</dbReference>
<comment type="similarity">
    <text evidence="1">Belongs to the UPF0251 family.</text>
</comment>
<dbReference type="InterPro" id="IPR036388">
    <property type="entry name" value="WH-like_DNA-bd_sf"/>
</dbReference>
<organism evidence="3 4">
    <name type="scientific">Candidatus Mediterraneibacter stercoravium</name>
    <dbReference type="NCBI Taxonomy" id="2838685"/>
    <lineage>
        <taxon>Bacteria</taxon>
        <taxon>Bacillati</taxon>
        <taxon>Bacillota</taxon>
        <taxon>Clostridia</taxon>
        <taxon>Lachnospirales</taxon>
        <taxon>Lachnospiraceae</taxon>
        <taxon>Mediterraneibacter</taxon>
    </lineage>
</organism>
<sequence>MARPQKRRCICSVPEVTGFLPQGCEARDSVNLTYDEYEVIRLLDYLQMTQEECAGRMDISRTTVTRIYNEARRKMADMLINGKELTIGGGDVTVCTEMRPECAGEEHCCHRQKGLRFGWRETETAAPEDRDAGSRQRGKEKR</sequence>
<evidence type="ECO:0000313" key="3">
    <source>
        <dbReference type="EMBL" id="HIZ74255.1"/>
    </source>
</evidence>
<dbReference type="AlphaFoldDB" id="A0A9D2K097"/>